<dbReference type="InterPro" id="IPR037401">
    <property type="entry name" value="SnoaL-like"/>
</dbReference>
<keyword evidence="1" id="KW-0732">Signal</keyword>
<dbReference type="Gene3D" id="3.10.450.50">
    <property type="match status" value="2"/>
</dbReference>
<dbReference type="OrthoDB" id="129343at2"/>
<protein>
    <submittedName>
        <fullName evidence="3">Predicted SnoaL-like aldol condensation-catalyzing enzyme</fullName>
    </submittedName>
</protein>
<feature type="domain" description="SnoaL-like" evidence="2">
    <location>
        <begin position="212"/>
        <end position="298"/>
    </location>
</feature>
<dbReference type="PANTHER" id="PTHR38436:SF1">
    <property type="entry name" value="ESTER CYCLASE"/>
    <property type="match status" value="1"/>
</dbReference>
<sequence length="316" mass="34876">MPTRTYRARIRSRVVVPLILSATMIAALSPAVTAAPTHHPQGAFESIASPKERANRAVVLGFYSALNRGDLGHLDRVVRPDLVQHYPAIANGRAAFREYHAGLRNQNPDLRFTVKRTIAQNDLVVAHSHFVGKAGDAGVAKINLFRLDKGRIAEHWEVNEAVRPAGTGNDMFSTLSSPRISKSLPFATDAESEHVARAAFAEIVNQPDDELRLQALDRYIGDNTYYQHFPNVPNGTGALQQFIHDAFAARPDYRANVKTVVAEGDLVAVFVHLENLFDMDNGVGADLYRVRDGKLLEHWVVIEPTPPTSANPNTMY</sequence>
<feature type="domain" description="SnoaL-like" evidence="2">
    <location>
        <begin position="60"/>
        <end position="155"/>
    </location>
</feature>
<evidence type="ECO:0000313" key="3">
    <source>
        <dbReference type="EMBL" id="SDO73063.1"/>
    </source>
</evidence>
<dbReference type="EMBL" id="FNIX01000003">
    <property type="protein sequence ID" value="SDO73063.1"/>
    <property type="molecule type" value="Genomic_DNA"/>
</dbReference>
<dbReference type="SUPFAM" id="SSF54427">
    <property type="entry name" value="NTF2-like"/>
    <property type="match status" value="2"/>
</dbReference>
<dbReference type="Pfam" id="PF12680">
    <property type="entry name" value="SnoaL_2"/>
    <property type="match status" value="2"/>
</dbReference>
<dbReference type="AlphaFoldDB" id="A0A1H0LYA2"/>
<dbReference type="Proteomes" id="UP000199691">
    <property type="component" value="Unassembled WGS sequence"/>
</dbReference>
<keyword evidence="4" id="KW-1185">Reference proteome</keyword>
<name>A0A1H0LYA2_9PSEU</name>
<evidence type="ECO:0000313" key="4">
    <source>
        <dbReference type="Proteomes" id="UP000199691"/>
    </source>
</evidence>
<dbReference type="STRING" id="641025.SAMN05421507_103499"/>
<evidence type="ECO:0000259" key="2">
    <source>
        <dbReference type="Pfam" id="PF12680"/>
    </source>
</evidence>
<accession>A0A1H0LYA2</accession>
<dbReference type="InterPro" id="IPR032710">
    <property type="entry name" value="NTF2-like_dom_sf"/>
</dbReference>
<dbReference type="PANTHER" id="PTHR38436">
    <property type="entry name" value="POLYKETIDE CYCLASE SNOAL-LIKE DOMAIN"/>
    <property type="match status" value="1"/>
</dbReference>
<feature type="chain" id="PRO_5011524116" evidence="1">
    <location>
        <begin position="35"/>
        <end position="316"/>
    </location>
</feature>
<reference evidence="4" key="1">
    <citation type="submission" date="2016-10" db="EMBL/GenBank/DDBJ databases">
        <authorList>
            <person name="Varghese N."/>
            <person name="Submissions S."/>
        </authorList>
    </citation>
    <scope>NUCLEOTIDE SEQUENCE [LARGE SCALE GENOMIC DNA]</scope>
    <source>
        <strain evidence="4">CGMCC 4.6609</strain>
    </source>
</reference>
<gene>
    <name evidence="3" type="ORF">SAMN05421507_103499</name>
</gene>
<evidence type="ECO:0000256" key="1">
    <source>
        <dbReference type="SAM" id="SignalP"/>
    </source>
</evidence>
<organism evidence="3 4">
    <name type="scientific">Lentzea jiangxiensis</name>
    <dbReference type="NCBI Taxonomy" id="641025"/>
    <lineage>
        <taxon>Bacteria</taxon>
        <taxon>Bacillati</taxon>
        <taxon>Actinomycetota</taxon>
        <taxon>Actinomycetes</taxon>
        <taxon>Pseudonocardiales</taxon>
        <taxon>Pseudonocardiaceae</taxon>
        <taxon>Lentzea</taxon>
    </lineage>
</organism>
<dbReference type="InterPro" id="IPR009959">
    <property type="entry name" value="Cyclase_SnoaL-like"/>
</dbReference>
<feature type="signal peptide" evidence="1">
    <location>
        <begin position="1"/>
        <end position="34"/>
    </location>
</feature>
<dbReference type="GO" id="GO:0030638">
    <property type="term" value="P:polyketide metabolic process"/>
    <property type="evidence" value="ECO:0007669"/>
    <property type="project" value="InterPro"/>
</dbReference>
<proteinExistence type="predicted"/>